<reference evidence="2 3" key="1">
    <citation type="journal article" date="2019" name="Emerg. Microbes Infect.">
        <title>Comprehensive subspecies identification of 175 nontuberculous mycobacteria species based on 7547 genomic profiles.</title>
        <authorList>
            <person name="Matsumoto Y."/>
            <person name="Kinjo T."/>
            <person name="Motooka D."/>
            <person name="Nabeya D."/>
            <person name="Jung N."/>
            <person name="Uechi K."/>
            <person name="Horii T."/>
            <person name="Iida T."/>
            <person name="Fujita J."/>
            <person name="Nakamura S."/>
        </authorList>
    </citation>
    <scope>NUCLEOTIDE SEQUENCE [LARGE SCALE GENOMIC DNA]</scope>
    <source>
        <strain evidence="2 3">JCM 14233</strain>
    </source>
</reference>
<organism evidence="2 3">
    <name type="scientific">Mycobacterium shinjukuense</name>
    <dbReference type="NCBI Taxonomy" id="398694"/>
    <lineage>
        <taxon>Bacteria</taxon>
        <taxon>Bacillati</taxon>
        <taxon>Actinomycetota</taxon>
        <taxon>Actinomycetes</taxon>
        <taxon>Mycobacteriales</taxon>
        <taxon>Mycobacteriaceae</taxon>
        <taxon>Mycobacterium</taxon>
    </lineage>
</organism>
<dbReference type="KEGG" id="mshj:MSHI_26660"/>
<proteinExistence type="predicted"/>
<evidence type="ECO:0000313" key="2">
    <source>
        <dbReference type="EMBL" id="BBX74760.1"/>
    </source>
</evidence>
<gene>
    <name evidence="2" type="ORF">MSHI_26660</name>
</gene>
<feature type="region of interest" description="Disordered" evidence="1">
    <location>
        <begin position="233"/>
        <end position="255"/>
    </location>
</feature>
<accession>A0A7I7MS16</accession>
<feature type="compositionally biased region" description="Pro residues" evidence="1">
    <location>
        <begin position="381"/>
        <end position="411"/>
    </location>
</feature>
<feature type="compositionally biased region" description="Pro residues" evidence="1">
    <location>
        <begin position="241"/>
        <end position="251"/>
    </location>
</feature>
<keyword evidence="3" id="KW-1185">Reference proteome</keyword>
<name>A0A7I7MS16_9MYCO</name>
<feature type="compositionally biased region" description="Basic and acidic residues" evidence="1">
    <location>
        <begin position="331"/>
        <end position="375"/>
    </location>
</feature>
<evidence type="ECO:0000313" key="3">
    <source>
        <dbReference type="Proteomes" id="UP000467236"/>
    </source>
</evidence>
<dbReference type="AlphaFoldDB" id="A0A7I7MS16"/>
<dbReference type="OrthoDB" id="4727254at2"/>
<sequence length="442" mass="45439">MADRLDVAERLAEGRPAVEHTQSYVSACQRVGYEHPELTAQAAQIRDWYDTEEGLDLYALDADCAALRAAGTAVAEALRMQRAQVAELATAWTGPGADGAVGFLRRHCDAADAVVNELRAAAQRCESLRDSLWRLVDCKVAAAVAIDDRTLAARPGWLAAATAVTTGVGDRPTAEDVVRQQIEPYVDNDVRDDWLTAMQSTRDRVAESYDMVIDRLATAPRAYFEVPGDLGPGRHAVQPATPAPAPVPPDAAAPALTPALTPATALTPMAPSPADLAAALGSGPAIPTGSGGSGDFGGLGALAGRIVEAMGGLLGSAADRFGDASFGQDVADGHADDADDAKLEKPNEAEKAAEETAERDRDEPQSGEQIRDVAEKAATPPVSPPSAPPVSAPPPATVPPPSAGEPPPAAEPRPAAGPSSPPAPVGSTPCEIAADELPKAGQ</sequence>
<dbReference type="EMBL" id="AP022575">
    <property type="protein sequence ID" value="BBX74760.1"/>
    <property type="molecule type" value="Genomic_DNA"/>
</dbReference>
<feature type="region of interest" description="Disordered" evidence="1">
    <location>
        <begin position="329"/>
        <end position="442"/>
    </location>
</feature>
<dbReference type="Proteomes" id="UP000467236">
    <property type="component" value="Chromosome"/>
</dbReference>
<dbReference type="RefSeq" id="WP_083045875.1">
    <property type="nucleotide sequence ID" value="NZ_AP022575.1"/>
</dbReference>
<protein>
    <submittedName>
        <fullName evidence="2">Uncharacterized protein</fullName>
    </submittedName>
</protein>
<evidence type="ECO:0000256" key="1">
    <source>
        <dbReference type="SAM" id="MobiDB-lite"/>
    </source>
</evidence>